<sequence length="511" mass="59539">MSPNPSVIVSYNNNNNNNLSESSNTLNFKNASEVSTFISKNLQESDLNFFYLDIKIDEKLEKIKFENILNDKSILIVIQSEEDKRSAILWKNSESCDILCVKVDDKDDEEKNYLIQFLRTRLSSDVKVLKFNNCAHLYNVVDANGFNLLMESIQDGNKIFSKLLTHPFDINQKNKNGQSSVDIAWANQDYGFVYELLMANSKFPEKFNRKEASQEIINLLLAGEEMHEAAKTRSFKIPLIRSQFPNLLHFYNSKNISAIFVSASNKKLLSFQNILYGPEEKFKFDEENYLWKIYSRVFFGSNNRDEIVKIKQAFEKLNSTEFGKKFLEFASKNEKLKIHVDCRNNQDISNLAGQIACQVCHFALDKIFNYDGNPFRFNDHFNKSKFSVITEKCAKFDCDIISEVFELPNDQWMSEVITAVPQILIEFENEEVRLQEIKSKFPDLFDYFDKIMNGKICGNWKVNFVDNSLNLDDKMQEELKLVYDLKMFWSILAFLVLILSIIWGIFYGKNE</sequence>
<protein>
    <submittedName>
        <fullName evidence="2">Uncharacterized protein</fullName>
    </submittedName>
</protein>
<proteinExistence type="predicted"/>
<reference evidence="2" key="1">
    <citation type="submission" date="2021-03" db="EMBL/GenBank/DDBJ databases">
        <title>Chromosome level genome of the anhydrobiotic midge Polypedilum vanderplanki.</title>
        <authorList>
            <person name="Yoshida Y."/>
            <person name="Kikawada T."/>
            <person name="Gusev O."/>
        </authorList>
    </citation>
    <scope>NUCLEOTIDE SEQUENCE</scope>
    <source>
        <strain evidence="2">NIAS01</strain>
        <tissue evidence="2">Whole body or cell culture</tissue>
    </source>
</reference>
<keyword evidence="1" id="KW-1133">Transmembrane helix</keyword>
<evidence type="ECO:0000256" key="1">
    <source>
        <dbReference type="SAM" id="Phobius"/>
    </source>
</evidence>
<dbReference type="SUPFAM" id="SSF48403">
    <property type="entry name" value="Ankyrin repeat"/>
    <property type="match status" value="1"/>
</dbReference>
<evidence type="ECO:0000313" key="2">
    <source>
        <dbReference type="EMBL" id="KAG5667166.1"/>
    </source>
</evidence>
<feature type="transmembrane region" description="Helical" evidence="1">
    <location>
        <begin position="487"/>
        <end position="507"/>
    </location>
</feature>
<dbReference type="AlphaFoldDB" id="A0A9J6BC56"/>
<dbReference type="InterPro" id="IPR036770">
    <property type="entry name" value="Ankyrin_rpt-contain_sf"/>
</dbReference>
<keyword evidence="1" id="KW-0812">Transmembrane</keyword>
<comment type="caution">
    <text evidence="2">The sequence shown here is derived from an EMBL/GenBank/DDBJ whole genome shotgun (WGS) entry which is preliminary data.</text>
</comment>
<dbReference type="Proteomes" id="UP001107558">
    <property type="component" value="Chromosome 4"/>
</dbReference>
<dbReference type="Gene3D" id="1.25.40.20">
    <property type="entry name" value="Ankyrin repeat-containing domain"/>
    <property type="match status" value="1"/>
</dbReference>
<keyword evidence="1" id="KW-0472">Membrane</keyword>
<evidence type="ECO:0000313" key="3">
    <source>
        <dbReference type="Proteomes" id="UP001107558"/>
    </source>
</evidence>
<accession>A0A9J6BC56</accession>
<gene>
    <name evidence="2" type="ORF">PVAND_015163</name>
</gene>
<dbReference type="EMBL" id="JADBJN010000004">
    <property type="protein sequence ID" value="KAG5667166.1"/>
    <property type="molecule type" value="Genomic_DNA"/>
</dbReference>
<name>A0A9J6BC56_POLVA</name>
<organism evidence="2 3">
    <name type="scientific">Polypedilum vanderplanki</name>
    <name type="common">Sleeping chironomid midge</name>
    <dbReference type="NCBI Taxonomy" id="319348"/>
    <lineage>
        <taxon>Eukaryota</taxon>
        <taxon>Metazoa</taxon>
        <taxon>Ecdysozoa</taxon>
        <taxon>Arthropoda</taxon>
        <taxon>Hexapoda</taxon>
        <taxon>Insecta</taxon>
        <taxon>Pterygota</taxon>
        <taxon>Neoptera</taxon>
        <taxon>Endopterygota</taxon>
        <taxon>Diptera</taxon>
        <taxon>Nematocera</taxon>
        <taxon>Chironomoidea</taxon>
        <taxon>Chironomidae</taxon>
        <taxon>Chironominae</taxon>
        <taxon>Polypedilum</taxon>
        <taxon>Polypedilum</taxon>
    </lineage>
</organism>
<keyword evidence="3" id="KW-1185">Reference proteome</keyword>